<keyword evidence="3" id="KW-1185">Reference proteome</keyword>
<dbReference type="CDD" id="cd04301">
    <property type="entry name" value="NAT_SF"/>
    <property type="match status" value="1"/>
</dbReference>
<accession>A0A438BGM4</accession>
<dbReference type="Pfam" id="PF00583">
    <property type="entry name" value="Acetyltransf_1"/>
    <property type="match status" value="1"/>
</dbReference>
<dbReference type="InterPro" id="IPR000182">
    <property type="entry name" value="GNAT_dom"/>
</dbReference>
<keyword evidence="2" id="KW-0808">Transferase</keyword>
<evidence type="ECO:0000313" key="2">
    <source>
        <dbReference type="EMBL" id="RVW10052.1"/>
    </source>
</evidence>
<name>A0A438BGM4_9NOCA</name>
<dbReference type="GO" id="GO:0016747">
    <property type="term" value="F:acyltransferase activity, transferring groups other than amino-acyl groups"/>
    <property type="evidence" value="ECO:0007669"/>
    <property type="project" value="InterPro"/>
</dbReference>
<sequence>MNSAAAPEYRLRTERPDDAEAVRAVVLAAFPGPDEADLVDSLRADPAWIDGLSWVAVLGDDTVAAHALCTRCHVDGVASLALAPVSVLPEYQNRGLGAAVTRAVLDAARAQGESSVIVLGHPDYYPRFGFTRACTHGVRVSFDVPDESLMVMALDDSPVPAGTVRYAEPFGV</sequence>
<reference evidence="2 3" key="1">
    <citation type="submission" date="2018-11" db="EMBL/GenBank/DDBJ databases">
        <title>Rhodococcus spongicola sp. nov. and Rhodococcus xishaensis sp. nov. from marine sponges.</title>
        <authorList>
            <person name="Li L."/>
            <person name="Lin H.W."/>
        </authorList>
    </citation>
    <scope>NUCLEOTIDE SEQUENCE [LARGE SCALE GENOMIC DNA]</scope>
    <source>
        <strain evidence="2 3">CCTCC AB2014297</strain>
    </source>
</reference>
<evidence type="ECO:0000313" key="3">
    <source>
        <dbReference type="Proteomes" id="UP000286208"/>
    </source>
</evidence>
<dbReference type="Proteomes" id="UP000286208">
    <property type="component" value="Unassembled WGS sequence"/>
</dbReference>
<proteinExistence type="predicted"/>
<organism evidence="2 3">
    <name type="scientific">Prescottella agglutinans</name>
    <dbReference type="NCBI Taxonomy" id="1644129"/>
    <lineage>
        <taxon>Bacteria</taxon>
        <taxon>Bacillati</taxon>
        <taxon>Actinomycetota</taxon>
        <taxon>Actinomycetes</taxon>
        <taxon>Mycobacteriales</taxon>
        <taxon>Nocardiaceae</taxon>
        <taxon>Prescottella</taxon>
    </lineage>
</organism>
<dbReference type="InterPro" id="IPR016181">
    <property type="entry name" value="Acyl_CoA_acyltransferase"/>
</dbReference>
<gene>
    <name evidence="2" type="ORF">EGT67_07435</name>
</gene>
<evidence type="ECO:0000259" key="1">
    <source>
        <dbReference type="PROSITE" id="PS51186"/>
    </source>
</evidence>
<dbReference type="PROSITE" id="PS51186">
    <property type="entry name" value="GNAT"/>
    <property type="match status" value="1"/>
</dbReference>
<dbReference type="OrthoDB" id="9797178at2"/>
<dbReference type="RefSeq" id="WP_127915432.1">
    <property type="nucleotide sequence ID" value="NZ_RKLP01000003.1"/>
</dbReference>
<feature type="domain" description="N-acetyltransferase" evidence="1">
    <location>
        <begin position="9"/>
        <end position="155"/>
    </location>
</feature>
<dbReference type="SUPFAM" id="SSF55729">
    <property type="entry name" value="Acyl-CoA N-acyltransferases (Nat)"/>
    <property type="match status" value="1"/>
</dbReference>
<comment type="caution">
    <text evidence="2">The sequence shown here is derived from an EMBL/GenBank/DDBJ whole genome shotgun (WGS) entry which is preliminary data.</text>
</comment>
<dbReference type="EMBL" id="RKLP01000003">
    <property type="protein sequence ID" value="RVW10052.1"/>
    <property type="molecule type" value="Genomic_DNA"/>
</dbReference>
<dbReference type="AlphaFoldDB" id="A0A438BGM4"/>
<dbReference type="Gene3D" id="3.40.630.30">
    <property type="match status" value="1"/>
</dbReference>
<protein>
    <submittedName>
        <fullName evidence="2">N-acetyltransferase</fullName>
    </submittedName>
</protein>